<keyword evidence="3" id="KW-1185">Reference proteome</keyword>
<dbReference type="CDD" id="cd04301">
    <property type="entry name" value="NAT_SF"/>
    <property type="match status" value="1"/>
</dbReference>
<evidence type="ECO:0000313" key="3">
    <source>
        <dbReference type="Proteomes" id="UP000308652"/>
    </source>
</evidence>
<sequence length="195" mass="21788">MSLAVRCATKHDIPQATAILNHYIEHTIITFRTELLEPLGLLPSFVDAELQGLPFLVGVDTSLPTEKQVLGYAYALLYNPKRGGYRHTAEISIYLHPEHRSQGLGTMLMKHLFVSLKTPPGPRCGPGETIDAPPPPLIKEVIAVMALKTDDTNGGYGLKDWYGRWGFVQVGHLKRVGFKFEKWIDDILLQVSLDR</sequence>
<evidence type="ECO:0000313" key="2">
    <source>
        <dbReference type="EMBL" id="TFK34185.1"/>
    </source>
</evidence>
<dbReference type="InterPro" id="IPR000182">
    <property type="entry name" value="GNAT_dom"/>
</dbReference>
<name>A0A5C3LN39_9AGAR</name>
<reference evidence="2 3" key="1">
    <citation type="journal article" date="2019" name="Nat. Ecol. Evol.">
        <title>Megaphylogeny resolves global patterns of mushroom evolution.</title>
        <authorList>
            <person name="Varga T."/>
            <person name="Krizsan K."/>
            <person name="Foldi C."/>
            <person name="Dima B."/>
            <person name="Sanchez-Garcia M."/>
            <person name="Sanchez-Ramirez S."/>
            <person name="Szollosi G.J."/>
            <person name="Szarkandi J.G."/>
            <person name="Papp V."/>
            <person name="Albert L."/>
            <person name="Andreopoulos W."/>
            <person name="Angelini C."/>
            <person name="Antonin V."/>
            <person name="Barry K.W."/>
            <person name="Bougher N.L."/>
            <person name="Buchanan P."/>
            <person name="Buyck B."/>
            <person name="Bense V."/>
            <person name="Catcheside P."/>
            <person name="Chovatia M."/>
            <person name="Cooper J."/>
            <person name="Damon W."/>
            <person name="Desjardin D."/>
            <person name="Finy P."/>
            <person name="Geml J."/>
            <person name="Haridas S."/>
            <person name="Hughes K."/>
            <person name="Justo A."/>
            <person name="Karasinski D."/>
            <person name="Kautmanova I."/>
            <person name="Kiss B."/>
            <person name="Kocsube S."/>
            <person name="Kotiranta H."/>
            <person name="LaButti K.M."/>
            <person name="Lechner B.E."/>
            <person name="Liimatainen K."/>
            <person name="Lipzen A."/>
            <person name="Lukacs Z."/>
            <person name="Mihaltcheva S."/>
            <person name="Morgado L.N."/>
            <person name="Niskanen T."/>
            <person name="Noordeloos M.E."/>
            <person name="Ohm R.A."/>
            <person name="Ortiz-Santana B."/>
            <person name="Ovrebo C."/>
            <person name="Racz N."/>
            <person name="Riley R."/>
            <person name="Savchenko A."/>
            <person name="Shiryaev A."/>
            <person name="Soop K."/>
            <person name="Spirin V."/>
            <person name="Szebenyi C."/>
            <person name="Tomsovsky M."/>
            <person name="Tulloss R.E."/>
            <person name="Uehling J."/>
            <person name="Grigoriev I.V."/>
            <person name="Vagvolgyi C."/>
            <person name="Papp T."/>
            <person name="Martin F.M."/>
            <person name="Miettinen O."/>
            <person name="Hibbett D.S."/>
            <person name="Nagy L.G."/>
        </authorList>
    </citation>
    <scope>NUCLEOTIDE SEQUENCE [LARGE SCALE GENOMIC DNA]</scope>
    <source>
        <strain evidence="2 3">CBS 166.37</strain>
    </source>
</reference>
<gene>
    <name evidence="2" type="ORF">BDQ12DRAFT_690057</name>
</gene>
<organism evidence="2 3">
    <name type="scientific">Crucibulum laeve</name>
    <dbReference type="NCBI Taxonomy" id="68775"/>
    <lineage>
        <taxon>Eukaryota</taxon>
        <taxon>Fungi</taxon>
        <taxon>Dikarya</taxon>
        <taxon>Basidiomycota</taxon>
        <taxon>Agaricomycotina</taxon>
        <taxon>Agaricomycetes</taxon>
        <taxon>Agaricomycetidae</taxon>
        <taxon>Agaricales</taxon>
        <taxon>Agaricineae</taxon>
        <taxon>Nidulariaceae</taxon>
        <taxon>Crucibulum</taxon>
    </lineage>
</organism>
<accession>A0A5C3LN39</accession>
<dbReference type="Pfam" id="PF00583">
    <property type="entry name" value="Acetyltransf_1"/>
    <property type="match status" value="1"/>
</dbReference>
<dbReference type="OrthoDB" id="2129362at2759"/>
<dbReference type="EMBL" id="ML213635">
    <property type="protein sequence ID" value="TFK34185.1"/>
    <property type="molecule type" value="Genomic_DNA"/>
</dbReference>
<evidence type="ECO:0000259" key="1">
    <source>
        <dbReference type="PROSITE" id="PS51186"/>
    </source>
</evidence>
<dbReference type="GO" id="GO:0016747">
    <property type="term" value="F:acyltransferase activity, transferring groups other than amino-acyl groups"/>
    <property type="evidence" value="ECO:0007669"/>
    <property type="project" value="InterPro"/>
</dbReference>
<dbReference type="Gene3D" id="3.40.630.30">
    <property type="match status" value="1"/>
</dbReference>
<protein>
    <recommendedName>
        <fullName evidence="1">N-acetyltransferase domain-containing protein</fullName>
    </recommendedName>
</protein>
<dbReference type="STRING" id="68775.A0A5C3LN39"/>
<dbReference type="Proteomes" id="UP000308652">
    <property type="component" value="Unassembled WGS sequence"/>
</dbReference>
<proteinExistence type="predicted"/>
<dbReference type="InterPro" id="IPR016181">
    <property type="entry name" value="Acyl_CoA_acyltransferase"/>
</dbReference>
<dbReference type="SUPFAM" id="SSF55729">
    <property type="entry name" value="Acyl-CoA N-acyltransferases (Nat)"/>
    <property type="match status" value="1"/>
</dbReference>
<dbReference type="PROSITE" id="PS51186">
    <property type="entry name" value="GNAT"/>
    <property type="match status" value="1"/>
</dbReference>
<dbReference type="AlphaFoldDB" id="A0A5C3LN39"/>
<feature type="domain" description="N-acetyltransferase" evidence="1">
    <location>
        <begin position="3"/>
        <end position="194"/>
    </location>
</feature>